<reference evidence="4" key="2">
    <citation type="submission" date="2023-01" db="EMBL/GenBank/DDBJ databases">
        <authorList>
            <person name="Sun Q."/>
            <person name="Evtushenko L."/>
        </authorList>
    </citation>
    <scope>NUCLEOTIDE SEQUENCE</scope>
    <source>
        <strain evidence="4">VKM B-1513</strain>
    </source>
</reference>
<keyword evidence="1 2" id="KW-0238">DNA-binding</keyword>
<evidence type="ECO:0000313" key="5">
    <source>
        <dbReference type="Proteomes" id="UP001143486"/>
    </source>
</evidence>
<dbReference type="InterPro" id="IPR009057">
    <property type="entry name" value="Homeodomain-like_sf"/>
</dbReference>
<evidence type="ECO:0000256" key="2">
    <source>
        <dbReference type="PROSITE-ProRule" id="PRU00335"/>
    </source>
</evidence>
<accession>A0A9W6ILU9</accession>
<dbReference type="Gene3D" id="1.10.357.10">
    <property type="entry name" value="Tetracycline Repressor, domain 2"/>
    <property type="match status" value="1"/>
</dbReference>
<dbReference type="AlphaFoldDB" id="A0A9W6ILU9"/>
<name>A0A9W6ILU9_9PROT</name>
<evidence type="ECO:0000313" key="4">
    <source>
        <dbReference type="EMBL" id="GLK51435.1"/>
    </source>
</evidence>
<feature type="domain" description="HTH tetR-type" evidence="3">
    <location>
        <begin position="12"/>
        <end position="72"/>
    </location>
</feature>
<evidence type="ECO:0000259" key="3">
    <source>
        <dbReference type="PROSITE" id="PS50977"/>
    </source>
</evidence>
<keyword evidence="5" id="KW-1185">Reference proteome</keyword>
<organism evidence="4 5">
    <name type="scientific">Maricaulis virginensis</name>
    <dbReference type="NCBI Taxonomy" id="144022"/>
    <lineage>
        <taxon>Bacteria</taxon>
        <taxon>Pseudomonadati</taxon>
        <taxon>Pseudomonadota</taxon>
        <taxon>Alphaproteobacteria</taxon>
        <taxon>Maricaulales</taxon>
        <taxon>Maricaulaceae</taxon>
        <taxon>Maricaulis</taxon>
    </lineage>
</organism>
<feature type="DNA-binding region" description="H-T-H motif" evidence="2">
    <location>
        <begin position="35"/>
        <end position="54"/>
    </location>
</feature>
<sequence>MTKPKRRRRTPEEAREEILQAAEILILKYGPSELKFQSLANQANLAVSNVYHHFGGVLEIKRALADRVLGELHRDLLAALAEEADNTPLIFAQNVMVRIHSILRTERYAKLIGWIALSTELGDMDDFAAPLPAMTAVVADHMSRHLPGETAQRLAQLITYNLAVTAIGEGLIGPAIQSALSMADNDANGAIWLGEHWKKLLDDALNDHG</sequence>
<dbReference type="Proteomes" id="UP001143486">
    <property type="component" value="Unassembled WGS sequence"/>
</dbReference>
<dbReference type="PROSITE" id="PS50977">
    <property type="entry name" value="HTH_TETR_2"/>
    <property type="match status" value="1"/>
</dbReference>
<protein>
    <recommendedName>
        <fullName evidence="3">HTH tetR-type domain-containing protein</fullName>
    </recommendedName>
</protein>
<reference evidence="4" key="1">
    <citation type="journal article" date="2014" name="Int. J. Syst. Evol. Microbiol.">
        <title>Complete genome sequence of Corynebacterium casei LMG S-19264T (=DSM 44701T), isolated from a smear-ripened cheese.</title>
        <authorList>
            <consortium name="US DOE Joint Genome Institute (JGI-PGF)"/>
            <person name="Walter F."/>
            <person name="Albersmeier A."/>
            <person name="Kalinowski J."/>
            <person name="Ruckert C."/>
        </authorList>
    </citation>
    <scope>NUCLEOTIDE SEQUENCE</scope>
    <source>
        <strain evidence="4">VKM B-1513</strain>
    </source>
</reference>
<gene>
    <name evidence="4" type="ORF">GCM10017621_09430</name>
</gene>
<dbReference type="GO" id="GO:0003677">
    <property type="term" value="F:DNA binding"/>
    <property type="evidence" value="ECO:0007669"/>
    <property type="project" value="UniProtKB-UniRule"/>
</dbReference>
<dbReference type="InterPro" id="IPR001647">
    <property type="entry name" value="HTH_TetR"/>
</dbReference>
<proteinExistence type="predicted"/>
<dbReference type="EMBL" id="BSFE01000002">
    <property type="protein sequence ID" value="GLK51435.1"/>
    <property type="molecule type" value="Genomic_DNA"/>
</dbReference>
<dbReference type="SUPFAM" id="SSF46689">
    <property type="entry name" value="Homeodomain-like"/>
    <property type="match status" value="1"/>
</dbReference>
<comment type="caution">
    <text evidence="4">The sequence shown here is derived from an EMBL/GenBank/DDBJ whole genome shotgun (WGS) entry which is preliminary data.</text>
</comment>
<evidence type="ECO:0000256" key="1">
    <source>
        <dbReference type="ARBA" id="ARBA00023125"/>
    </source>
</evidence>